<evidence type="ECO:0000259" key="2">
    <source>
        <dbReference type="Pfam" id="PF02350"/>
    </source>
</evidence>
<dbReference type="Proteomes" id="UP000653797">
    <property type="component" value="Unassembled WGS sequence"/>
</dbReference>
<gene>
    <name evidence="3" type="primary">wecB</name>
    <name evidence="3" type="ORF">IC230_06830</name>
</gene>
<dbReference type="EMBL" id="JACXAA010000002">
    <property type="protein sequence ID" value="MBD2752595.1"/>
    <property type="molecule type" value="Genomic_DNA"/>
</dbReference>
<name>A0A927AZF7_9BACT</name>
<dbReference type="InterPro" id="IPR029767">
    <property type="entry name" value="WecB-like"/>
</dbReference>
<sequence length="381" mass="42030">MLKLLTIIGARPQIIKSGAISRAIQNKYSHLVNEVIVHTGQHYDPQMSAVFFEELGLPEPDYNLQVGSGKHGVQTAKMIVGIEEVIDVEKPDYLLIYGDTNSTLAGALAAAKLHVPIVHIEAGLRSFNKQMPEEINRILSDHVSTYLFPPTETGYENLLNEGFHPDTLPPYTADNPGIFRVGDVMYDNSLYFSNVAAERSTILEREQLEPGAYVLATLHRNTNTDDAARLNAIFSALQSLATTYAAKLVMPLHPRTRKQMAALLEPALYQAISSTPAIILLPPVSFLDMIRLEQHASLIITDSGGVQKEAYFFKKNCLILRAETEWVEIVAAGAARLCDANTERILEGFLAYSQTREGTFPLLYGHGQAAQSIIDILTRAV</sequence>
<organism evidence="3 4">
    <name type="scientific">Spirosoma validum</name>
    <dbReference type="NCBI Taxonomy" id="2771355"/>
    <lineage>
        <taxon>Bacteria</taxon>
        <taxon>Pseudomonadati</taxon>
        <taxon>Bacteroidota</taxon>
        <taxon>Cytophagia</taxon>
        <taxon>Cytophagales</taxon>
        <taxon>Cytophagaceae</taxon>
        <taxon>Spirosoma</taxon>
    </lineage>
</organism>
<comment type="caution">
    <text evidence="3">The sequence shown here is derived from an EMBL/GenBank/DDBJ whole genome shotgun (WGS) entry which is preliminary data.</text>
</comment>
<dbReference type="PANTHER" id="PTHR43174:SF1">
    <property type="entry name" value="UDP-N-ACETYLGLUCOSAMINE 2-EPIMERASE"/>
    <property type="match status" value="1"/>
</dbReference>
<dbReference type="Gene3D" id="3.40.50.2000">
    <property type="entry name" value="Glycogen Phosphorylase B"/>
    <property type="match status" value="2"/>
</dbReference>
<reference evidence="3" key="1">
    <citation type="submission" date="2020-09" db="EMBL/GenBank/DDBJ databases">
        <authorList>
            <person name="Kim M.K."/>
        </authorList>
    </citation>
    <scope>NUCLEOTIDE SEQUENCE</scope>
    <source>
        <strain evidence="3">BT704</strain>
    </source>
</reference>
<comment type="similarity">
    <text evidence="1">Belongs to the UDP-N-acetylglucosamine 2-epimerase family.</text>
</comment>
<proteinExistence type="inferred from homology"/>
<accession>A0A927AZF7</accession>
<protein>
    <submittedName>
        <fullName evidence="3">UDP-N-acetylglucosamine 2-epimerase (Non-hydrolyzing)</fullName>
        <ecNumber evidence="3">5.1.3.14</ecNumber>
    </submittedName>
</protein>
<dbReference type="PANTHER" id="PTHR43174">
    <property type="entry name" value="UDP-N-ACETYLGLUCOSAMINE 2-EPIMERASE"/>
    <property type="match status" value="1"/>
</dbReference>
<evidence type="ECO:0000256" key="1">
    <source>
        <dbReference type="RuleBase" id="RU003513"/>
    </source>
</evidence>
<dbReference type="InterPro" id="IPR003331">
    <property type="entry name" value="UDP_GlcNAc_Epimerase_2_dom"/>
</dbReference>
<dbReference type="CDD" id="cd03786">
    <property type="entry name" value="GTB_UDP-GlcNAc_2-Epimerase"/>
    <property type="match status" value="1"/>
</dbReference>
<feature type="domain" description="UDP-N-acetylglucosamine 2-epimerase" evidence="2">
    <location>
        <begin position="32"/>
        <end position="377"/>
    </location>
</feature>
<evidence type="ECO:0000313" key="3">
    <source>
        <dbReference type="EMBL" id="MBD2752595.1"/>
    </source>
</evidence>
<dbReference type="AlphaFoldDB" id="A0A927AZF7"/>
<dbReference type="NCBIfam" id="TIGR00236">
    <property type="entry name" value="wecB"/>
    <property type="match status" value="1"/>
</dbReference>
<dbReference type="Pfam" id="PF02350">
    <property type="entry name" value="Epimerase_2"/>
    <property type="match status" value="1"/>
</dbReference>
<dbReference type="GO" id="GO:0008761">
    <property type="term" value="F:UDP-N-acetylglucosamine 2-epimerase activity"/>
    <property type="evidence" value="ECO:0007669"/>
    <property type="project" value="UniProtKB-EC"/>
</dbReference>
<dbReference type="RefSeq" id="WP_191038226.1">
    <property type="nucleotide sequence ID" value="NZ_JACXAA010000002.1"/>
</dbReference>
<keyword evidence="4" id="KW-1185">Reference proteome</keyword>
<dbReference type="SUPFAM" id="SSF53756">
    <property type="entry name" value="UDP-Glycosyltransferase/glycogen phosphorylase"/>
    <property type="match status" value="1"/>
</dbReference>
<evidence type="ECO:0000313" key="4">
    <source>
        <dbReference type="Proteomes" id="UP000653797"/>
    </source>
</evidence>
<keyword evidence="1 3" id="KW-0413">Isomerase</keyword>
<dbReference type="EC" id="5.1.3.14" evidence="3"/>